<dbReference type="RefSeq" id="WP_014629658.1">
    <property type="nucleotide sequence ID" value="NC_017587.1"/>
</dbReference>
<dbReference type="STRING" id="798128.TtJL18_1117"/>
<feature type="transmembrane region" description="Helical" evidence="1">
    <location>
        <begin position="59"/>
        <end position="81"/>
    </location>
</feature>
<evidence type="ECO:0000313" key="2">
    <source>
        <dbReference type="EMBL" id="AFH39011.1"/>
    </source>
</evidence>
<dbReference type="EMBL" id="CP003252">
    <property type="protein sequence ID" value="AFH39011.1"/>
    <property type="molecule type" value="Genomic_DNA"/>
</dbReference>
<sequence length="251" mass="28508">MVLWPLWSEFLLSWARTRRYWFNTLANLGGSLLYFYAILLGFSRLTPEEARFLDPGPLLLVFTAFNLTLFTFQSIAYTVQGEAQLGTLEHMALARGGLLRQLLLRALVQSLFGVLWSLLVLLPLALAFGVALGPLARWPLGFLPLFLAALGFGLLMGATALYFKQVDEFFTIVQFLFLPYFFYLVRFEPWMTHLPFAPGVHLLRLSLSGAEAPWDLLGLALFQGVLLFALGLWAMAYMYRLVRRRGILGRF</sequence>
<gene>
    <name evidence="2" type="ORF">TtJL18_1117</name>
</gene>
<evidence type="ECO:0000256" key="1">
    <source>
        <dbReference type="SAM" id="Phobius"/>
    </source>
</evidence>
<keyword evidence="1" id="KW-0472">Membrane</keyword>
<feature type="transmembrane region" description="Helical" evidence="1">
    <location>
        <begin position="142"/>
        <end position="162"/>
    </location>
</feature>
<keyword evidence="1" id="KW-0812">Transmembrane</keyword>
<dbReference type="KEGG" id="ttl:TtJL18_1117"/>
<protein>
    <recommendedName>
        <fullName evidence="4">ABC-type polysaccharide/polyol phosphate export systems, permease component</fullName>
    </recommendedName>
</protein>
<feature type="transmembrane region" description="Helical" evidence="1">
    <location>
        <begin position="169"/>
        <end position="185"/>
    </location>
</feature>
<dbReference type="AlphaFoldDB" id="H9ZRQ1"/>
<dbReference type="Proteomes" id="UP000007388">
    <property type="component" value="Chromosome"/>
</dbReference>
<evidence type="ECO:0000313" key="3">
    <source>
        <dbReference type="Proteomes" id="UP000007388"/>
    </source>
</evidence>
<reference evidence="2 3" key="1">
    <citation type="journal article" date="2013" name="Genome Announc.">
        <title>Whole Genome Sequencing of Thermus oshimai JL-2 and Thermus thermophilus JL-18, Incomplete Denitrifiers from the United States Great Basin.</title>
        <authorList>
            <person name="Murugapiran S.K."/>
            <person name="Huntemann M."/>
            <person name="Wei C.L."/>
            <person name="Han J."/>
            <person name="Detter J.C."/>
            <person name="Han C.S."/>
            <person name="Erkkila T.H."/>
            <person name="Teshima H."/>
            <person name="Chen A."/>
            <person name="Kyrpides N."/>
            <person name="Mavrommatis K."/>
            <person name="Markowitz V."/>
            <person name="Szeto E."/>
            <person name="Ivanova N."/>
            <person name="Pagani I."/>
            <person name="Lam J."/>
            <person name="McDonald A.I."/>
            <person name="Dodsworth J.A."/>
            <person name="Pati A."/>
            <person name="Goodwin L."/>
            <person name="Peters L."/>
            <person name="Pitluck S."/>
            <person name="Woyke T."/>
            <person name="Hedlund B.P."/>
        </authorList>
    </citation>
    <scope>NUCLEOTIDE SEQUENCE [LARGE SCALE GENOMIC DNA]</scope>
    <source>
        <strain evidence="2 3">JL-18</strain>
    </source>
</reference>
<dbReference type="HOGENOM" id="CLU_1106709_0_0_0"/>
<feature type="transmembrane region" description="Helical" evidence="1">
    <location>
        <begin position="216"/>
        <end position="239"/>
    </location>
</feature>
<keyword evidence="1" id="KW-1133">Transmembrane helix</keyword>
<name>H9ZRQ1_THETH</name>
<dbReference type="PATRIC" id="fig|798128.4.peg.1093"/>
<accession>H9ZRQ1</accession>
<proteinExistence type="predicted"/>
<feature type="transmembrane region" description="Helical" evidence="1">
    <location>
        <begin position="20"/>
        <end position="39"/>
    </location>
</feature>
<evidence type="ECO:0008006" key="4">
    <source>
        <dbReference type="Google" id="ProtNLM"/>
    </source>
</evidence>
<organism evidence="2 3">
    <name type="scientific">Thermus thermophilus JL-18</name>
    <dbReference type="NCBI Taxonomy" id="798128"/>
    <lineage>
        <taxon>Bacteria</taxon>
        <taxon>Thermotogati</taxon>
        <taxon>Deinococcota</taxon>
        <taxon>Deinococci</taxon>
        <taxon>Thermales</taxon>
        <taxon>Thermaceae</taxon>
        <taxon>Thermus</taxon>
    </lineage>
</organism>
<feature type="transmembrane region" description="Helical" evidence="1">
    <location>
        <begin position="102"/>
        <end position="130"/>
    </location>
</feature>